<protein>
    <submittedName>
        <fullName evidence="2">Unannotated protein</fullName>
    </submittedName>
</protein>
<gene>
    <name evidence="2" type="ORF">UFOPK3772_01768</name>
</gene>
<name>A0A6J7KJV3_9ZZZZ</name>
<feature type="transmembrane region" description="Helical" evidence="1">
    <location>
        <begin position="114"/>
        <end position="140"/>
    </location>
</feature>
<evidence type="ECO:0000313" key="2">
    <source>
        <dbReference type="EMBL" id="CAB4954572.1"/>
    </source>
</evidence>
<feature type="transmembrane region" description="Helical" evidence="1">
    <location>
        <begin position="57"/>
        <end position="77"/>
    </location>
</feature>
<reference evidence="2" key="1">
    <citation type="submission" date="2020-05" db="EMBL/GenBank/DDBJ databases">
        <authorList>
            <person name="Chiriac C."/>
            <person name="Salcher M."/>
            <person name="Ghai R."/>
            <person name="Kavagutti S V."/>
        </authorList>
    </citation>
    <scope>NUCLEOTIDE SEQUENCE</scope>
</reference>
<dbReference type="EMBL" id="CAFBNE010000055">
    <property type="protein sequence ID" value="CAB4954572.1"/>
    <property type="molecule type" value="Genomic_DNA"/>
</dbReference>
<feature type="transmembrane region" description="Helical" evidence="1">
    <location>
        <begin position="84"/>
        <end position="102"/>
    </location>
</feature>
<dbReference type="AlphaFoldDB" id="A0A6J7KJV3"/>
<sequence length="154" mass="16900">MSDVQTVEKPAKKASGTGRRVGYVVAVIINAALLYLIDARPGWQAWDALTADFATVLWLINLSLSLSLIANALYLVYDAPWFRAMCELLLAVVSLIVAVRLYQVFPFDFSTFAYAWTVLARFVLVIVMFGSAIAIIVQFVNLIRAAVRIGAASP</sequence>
<proteinExistence type="predicted"/>
<evidence type="ECO:0000256" key="1">
    <source>
        <dbReference type="SAM" id="Phobius"/>
    </source>
</evidence>
<keyword evidence="1" id="KW-1133">Transmembrane helix</keyword>
<organism evidence="2">
    <name type="scientific">freshwater metagenome</name>
    <dbReference type="NCBI Taxonomy" id="449393"/>
    <lineage>
        <taxon>unclassified sequences</taxon>
        <taxon>metagenomes</taxon>
        <taxon>ecological metagenomes</taxon>
    </lineage>
</organism>
<accession>A0A6J7KJV3</accession>
<keyword evidence="1" id="KW-0812">Transmembrane</keyword>
<feature type="transmembrane region" description="Helical" evidence="1">
    <location>
        <begin position="21"/>
        <end position="37"/>
    </location>
</feature>
<keyword evidence="1" id="KW-0472">Membrane</keyword>